<protein>
    <submittedName>
        <fullName evidence="3">Diguanylate cyclase</fullName>
    </submittedName>
</protein>
<dbReference type="RefSeq" id="WP_191691251.1">
    <property type="nucleotide sequence ID" value="NZ_JACSQY010000011.1"/>
</dbReference>
<dbReference type="InterPro" id="IPR000014">
    <property type="entry name" value="PAS"/>
</dbReference>
<dbReference type="InterPro" id="IPR029787">
    <property type="entry name" value="Nucleotide_cyclase"/>
</dbReference>
<dbReference type="Gene3D" id="3.30.450.20">
    <property type="entry name" value="PAS domain"/>
    <property type="match status" value="1"/>
</dbReference>
<dbReference type="InterPro" id="IPR052155">
    <property type="entry name" value="Biofilm_reg_signaling"/>
</dbReference>
<feature type="domain" description="PAS" evidence="1">
    <location>
        <begin position="35"/>
        <end position="110"/>
    </location>
</feature>
<evidence type="ECO:0000313" key="3">
    <source>
        <dbReference type="EMBL" id="MBD7909244.1"/>
    </source>
</evidence>
<dbReference type="PANTHER" id="PTHR44757:SF2">
    <property type="entry name" value="BIOFILM ARCHITECTURE MAINTENANCE PROTEIN MBAA"/>
    <property type="match status" value="1"/>
</dbReference>
<dbReference type="InterPro" id="IPR013655">
    <property type="entry name" value="PAS_fold_3"/>
</dbReference>
<accession>A0ABR8PM40</accession>
<keyword evidence="4" id="KW-1185">Reference proteome</keyword>
<dbReference type="Pfam" id="PF00990">
    <property type="entry name" value="GGDEF"/>
    <property type="match status" value="1"/>
</dbReference>
<dbReference type="Gene3D" id="3.30.70.270">
    <property type="match status" value="1"/>
</dbReference>
<dbReference type="Pfam" id="PF08447">
    <property type="entry name" value="PAS_3"/>
    <property type="match status" value="1"/>
</dbReference>
<dbReference type="NCBIfam" id="TIGR00254">
    <property type="entry name" value="GGDEF"/>
    <property type="match status" value="1"/>
</dbReference>
<evidence type="ECO:0000259" key="2">
    <source>
        <dbReference type="PROSITE" id="PS50887"/>
    </source>
</evidence>
<dbReference type="SUPFAM" id="SSF55073">
    <property type="entry name" value="Nucleotide cyclase"/>
    <property type="match status" value="1"/>
</dbReference>
<dbReference type="PROSITE" id="PS50887">
    <property type="entry name" value="GGDEF"/>
    <property type="match status" value="1"/>
</dbReference>
<dbReference type="NCBIfam" id="TIGR00229">
    <property type="entry name" value="sensory_box"/>
    <property type="match status" value="1"/>
</dbReference>
<name>A0ABR8PM40_9BACL</name>
<organism evidence="3 4">
    <name type="scientific">Sporosarcina gallistercoris</name>
    <dbReference type="NCBI Taxonomy" id="2762245"/>
    <lineage>
        <taxon>Bacteria</taxon>
        <taxon>Bacillati</taxon>
        <taxon>Bacillota</taxon>
        <taxon>Bacilli</taxon>
        <taxon>Bacillales</taxon>
        <taxon>Caryophanaceae</taxon>
        <taxon>Sporosarcina</taxon>
    </lineage>
</organism>
<reference evidence="3 4" key="1">
    <citation type="submission" date="2020-08" db="EMBL/GenBank/DDBJ databases">
        <title>A Genomic Blueprint of the Chicken Gut Microbiome.</title>
        <authorList>
            <person name="Gilroy R."/>
            <person name="Ravi A."/>
            <person name="Getino M."/>
            <person name="Pursley I."/>
            <person name="Horton D.L."/>
            <person name="Alikhan N.-F."/>
            <person name="Baker D."/>
            <person name="Gharbi K."/>
            <person name="Hall N."/>
            <person name="Watson M."/>
            <person name="Adriaenssens E.M."/>
            <person name="Foster-Nyarko E."/>
            <person name="Jarju S."/>
            <person name="Secka A."/>
            <person name="Antonio M."/>
            <person name="Oren A."/>
            <person name="Chaudhuri R."/>
            <person name="La Ragione R.M."/>
            <person name="Hildebrand F."/>
            <person name="Pallen M.J."/>
        </authorList>
    </citation>
    <scope>NUCLEOTIDE SEQUENCE [LARGE SCALE GENOMIC DNA]</scope>
    <source>
        <strain evidence="3 4">Sa3CUA8</strain>
    </source>
</reference>
<dbReference type="EMBL" id="JACSQY010000011">
    <property type="protein sequence ID" value="MBD7909244.1"/>
    <property type="molecule type" value="Genomic_DNA"/>
</dbReference>
<dbReference type="InterPro" id="IPR035965">
    <property type="entry name" value="PAS-like_dom_sf"/>
</dbReference>
<dbReference type="InterPro" id="IPR000160">
    <property type="entry name" value="GGDEF_dom"/>
</dbReference>
<dbReference type="PANTHER" id="PTHR44757">
    <property type="entry name" value="DIGUANYLATE CYCLASE DGCP"/>
    <property type="match status" value="1"/>
</dbReference>
<dbReference type="SUPFAM" id="SSF55785">
    <property type="entry name" value="PYP-like sensor domain (PAS domain)"/>
    <property type="match status" value="1"/>
</dbReference>
<proteinExistence type="predicted"/>
<gene>
    <name evidence="3" type="ORF">H9659_12985</name>
</gene>
<dbReference type="InterPro" id="IPR043128">
    <property type="entry name" value="Rev_trsase/Diguanyl_cyclase"/>
</dbReference>
<dbReference type="SMART" id="SM00267">
    <property type="entry name" value="GGDEF"/>
    <property type="match status" value="1"/>
</dbReference>
<evidence type="ECO:0000259" key="1">
    <source>
        <dbReference type="PROSITE" id="PS50112"/>
    </source>
</evidence>
<comment type="caution">
    <text evidence="3">The sequence shown here is derived from an EMBL/GenBank/DDBJ whole genome shotgun (WGS) entry which is preliminary data.</text>
</comment>
<feature type="domain" description="GGDEF" evidence="2">
    <location>
        <begin position="191"/>
        <end position="323"/>
    </location>
</feature>
<dbReference type="CDD" id="cd01949">
    <property type="entry name" value="GGDEF"/>
    <property type="match status" value="1"/>
</dbReference>
<evidence type="ECO:0000313" key="4">
    <source>
        <dbReference type="Proteomes" id="UP000659496"/>
    </source>
</evidence>
<dbReference type="PROSITE" id="PS50112">
    <property type="entry name" value="PAS"/>
    <property type="match status" value="1"/>
</dbReference>
<dbReference type="Proteomes" id="UP000659496">
    <property type="component" value="Unassembled WGS sequence"/>
</dbReference>
<sequence>MKINHLLKQAMVFLRRLTPERTLKRLESETTISEQQQNMLAMLDNSKDVIYHFQIKPEWKFIYLSPAIDLWLGEGTAEAAMKDPSVPFQLVHPDDLAEMMDKVSNEVDYGDMLIQRWKDQDGIYHWFEERITPIYENDELVALQGVTRNIDERMEQQRRLEYQANYDALTDIHNRAFFNEIIEQLNVEVSTPAGMILCDVDRLKMVNDQFGHEAGDELLKRVARYLTRFSDHDTTIARIGGDEFIILITGENAHHHLQELDEVMAKELEDYNGIHPEEEIHLSIGSAYTGNSIGCMSQLFRQADAEMYRNKAEKRQKRIDRNRSVPV</sequence>